<evidence type="ECO:0000313" key="2">
    <source>
        <dbReference type="EMBL" id="NDV29874.1"/>
    </source>
</evidence>
<feature type="region of interest" description="Disordered" evidence="1">
    <location>
        <begin position="98"/>
        <end position="186"/>
    </location>
</feature>
<feature type="compositionally biased region" description="Basic and acidic residues" evidence="1">
    <location>
        <begin position="258"/>
        <end position="270"/>
    </location>
</feature>
<reference evidence="2" key="1">
    <citation type="journal article" date="2020" name="J. Eukaryot. Microbiol.">
        <title>De novo Sequencing, Assembly and Annotation of the Transcriptome for the Free-Living Testate Amoeba Arcella intermedia.</title>
        <authorList>
            <person name="Ribeiro G.M."/>
            <person name="Porfirio-Sousa A.L."/>
            <person name="Maurer-Alcala X.X."/>
            <person name="Katz L.A."/>
            <person name="Lahr D.J.G."/>
        </authorList>
    </citation>
    <scope>NUCLEOTIDE SEQUENCE</scope>
</reference>
<feature type="compositionally biased region" description="Polar residues" evidence="1">
    <location>
        <begin position="435"/>
        <end position="467"/>
    </location>
</feature>
<feature type="compositionally biased region" description="Basic and acidic residues" evidence="1">
    <location>
        <begin position="680"/>
        <end position="689"/>
    </location>
</feature>
<evidence type="ECO:0000256" key="1">
    <source>
        <dbReference type="SAM" id="MobiDB-lite"/>
    </source>
</evidence>
<accession>A0A6B2KYN7</accession>
<organism evidence="2">
    <name type="scientific">Arcella intermedia</name>
    <dbReference type="NCBI Taxonomy" id="1963864"/>
    <lineage>
        <taxon>Eukaryota</taxon>
        <taxon>Amoebozoa</taxon>
        <taxon>Tubulinea</taxon>
        <taxon>Elardia</taxon>
        <taxon>Arcellinida</taxon>
        <taxon>Sphaerothecina</taxon>
        <taxon>Arcellidae</taxon>
        <taxon>Arcella</taxon>
    </lineage>
</organism>
<proteinExistence type="predicted"/>
<feature type="compositionally biased region" description="Basic and acidic residues" evidence="1">
    <location>
        <begin position="144"/>
        <end position="160"/>
    </location>
</feature>
<protein>
    <submittedName>
        <fullName evidence="2">Uncharacterized protein</fullName>
    </submittedName>
</protein>
<feature type="compositionally biased region" description="Low complexity" evidence="1">
    <location>
        <begin position="341"/>
        <end position="395"/>
    </location>
</feature>
<feature type="compositionally biased region" description="Basic and acidic residues" evidence="1">
    <location>
        <begin position="612"/>
        <end position="674"/>
    </location>
</feature>
<dbReference type="AlphaFoldDB" id="A0A6B2KYN7"/>
<feature type="compositionally biased region" description="Polar residues" evidence="1">
    <location>
        <begin position="481"/>
        <end position="507"/>
    </location>
</feature>
<feature type="compositionally biased region" description="Polar residues" evidence="1">
    <location>
        <begin position="271"/>
        <end position="280"/>
    </location>
</feature>
<feature type="compositionally biased region" description="Basic and acidic residues" evidence="1">
    <location>
        <begin position="17"/>
        <end position="33"/>
    </location>
</feature>
<feature type="compositionally biased region" description="Basic and acidic residues" evidence="1">
    <location>
        <begin position="562"/>
        <end position="590"/>
    </location>
</feature>
<name>A0A6B2KYN7_9EUKA</name>
<feature type="compositionally biased region" description="Polar residues" evidence="1">
    <location>
        <begin position="515"/>
        <end position="524"/>
    </location>
</feature>
<feature type="region of interest" description="Disordered" evidence="1">
    <location>
        <begin position="1"/>
        <end position="33"/>
    </location>
</feature>
<dbReference type="EMBL" id="GIBP01000905">
    <property type="protein sequence ID" value="NDV29874.1"/>
    <property type="molecule type" value="Transcribed_RNA"/>
</dbReference>
<feature type="compositionally biased region" description="Low complexity" evidence="1">
    <location>
        <begin position="402"/>
        <end position="416"/>
    </location>
</feature>
<feature type="compositionally biased region" description="Polar residues" evidence="1">
    <location>
        <begin position="540"/>
        <end position="561"/>
    </location>
</feature>
<sequence length="689" mass="79433">MKLDAENPERASAIKNEMMERNENERKERMELHNINRERNIERRMDRERMMEFDKEMERDREDMRGMERLSRVAERMTEREERKEFSERIPGERIDWNFERGRDRMSFGAPPFSNNEGNEKEKPPLNSNSEKSSFDRLLQYTENSERNEKEEQERPDQMKMRHLMKLSNPERKSDTLPPYPMEQRYPEINLPSAIDAENEKMKGEHPPENNLEHNLPENFERLKNPFSGNGDRFSRNFEAAENTEKPNENRPYFENFADFRRESLRHSSEKPSTSYQSDNAPDASLLTKSLPSIMHDKNTTEKNQSSNLFNTLVESQHDNNKTENMEGNFNFSFQNQSAYHQTPNSSNHPNNTSNYPTTPNHPNNPNYQNNNSHPGNTPSHPNNNNHPNMHGTPTNNPPSTPNSSLQSPLSGSSGNNIANQNNPSKLPHYMPGSYNPNANTLPSLPPANLNNTPSNNSLKKYPSESQLPYPPQNDIEKSENPPNTANPVSSSNPGTHQEETQNTESHSPIKKSTGIPSQSSKWSKLSIDEYLRREREQSKSYSLIKQNSAPKRNKGAINQKTTDKQPGKAKEAGATKEGHAEHESAEKLNTRSPEVASEEDGSRTPQRSQRSKLDRSSTEMKSRWAAEEAEREAQSHDWERKERENVEGGEIEREGGEEMPNEDIKKKRPREEKDNESEQAYKRNRANE</sequence>
<feature type="region of interest" description="Disordered" evidence="1">
    <location>
        <begin position="339"/>
        <end position="689"/>
    </location>
</feature>
<feature type="compositionally biased region" description="Basic and acidic residues" evidence="1">
    <location>
        <begin position="527"/>
        <end position="539"/>
    </location>
</feature>
<feature type="region of interest" description="Disordered" evidence="1">
    <location>
        <begin position="240"/>
        <end position="285"/>
    </location>
</feature>